<dbReference type="EMBL" id="UINC01054660">
    <property type="protein sequence ID" value="SVB72632.1"/>
    <property type="molecule type" value="Genomic_DNA"/>
</dbReference>
<dbReference type="AlphaFoldDB" id="A0A382GCN3"/>
<protein>
    <submittedName>
        <fullName evidence="1">Uncharacterized protein</fullName>
    </submittedName>
</protein>
<organism evidence="1">
    <name type="scientific">marine metagenome</name>
    <dbReference type="NCBI Taxonomy" id="408172"/>
    <lineage>
        <taxon>unclassified sequences</taxon>
        <taxon>metagenomes</taxon>
        <taxon>ecological metagenomes</taxon>
    </lineage>
</organism>
<reference evidence="1" key="1">
    <citation type="submission" date="2018-05" db="EMBL/GenBank/DDBJ databases">
        <authorList>
            <person name="Lanie J.A."/>
            <person name="Ng W.-L."/>
            <person name="Kazmierczak K.M."/>
            <person name="Andrzejewski T.M."/>
            <person name="Davidsen T.M."/>
            <person name="Wayne K.J."/>
            <person name="Tettelin H."/>
            <person name="Glass J.I."/>
            <person name="Rusch D."/>
            <person name="Podicherti R."/>
            <person name="Tsui H.-C.T."/>
            <person name="Winkler M.E."/>
        </authorList>
    </citation>
    <scope>NUCLEOTIDE SEQUENCE</scope>
</reference>
<evidence type="ECO:0000313" key="1">
    <source>
        <dbReference type="EMBL" id="SVB72632.1"/>
    </source>
</evidence>
<sequence length="248" mass="27778">MQKLIKVFLVLFSVVSFNVFSADEPVGAALEIYQCNFAEGKTIADIRRVSAKWDKWADSNYSVPYAGYLLTPFYQKKSDFPFDLAWLGVAENFVSLGQAQDEWAEKGGRLQAEFDSVTPCHNHAAYYSFTVRRPENQTPNGYLTIRGCNNKEDSTLEKFAAANAKLNKYLDDNNQNSGIYYWFAGAGSGIEQPYDYLEVTAISTLKEWGAGPDRFLSGNPAPNDLEELRSCDTPRVYAVEYAGSKTIN</sequence>
<name>A0A382GCN3_9ZZZZ</name>
<accession>A0A382GCN3</accession>
<proteinExistence type="predicted"/>
<gene>
    <name evidence="1" type="ORF">METZ01_LOCUS225486</name>
</gene>